<accession>A0ABR7J5D5</accession>
<evidence type="ECO:0008006" key="3">
    <source>
        <dbReference type="Google" id="ProtNLM"/>
    </source>
</evidence>
<dbReference type="RefSeq" id="WP_187009293.1">
    <property type="nucleotide sequence ID" value="NZ_JACRUI010000001.1"/>
</dbReference>
<comment type="caution">
    <text evidence="1">The sequence shown here is derived from an EMBL/GenBank/DDBJ whole genome shotgun (WGS) entry which is preliminary data.</text>
</comment>
<keyword evidence="2" id="KW-1185">Reference proteome</keyword>
<name>A0ABR7J5D5_9FLAO</name>
<proteinExistence type="predicted"/>
<evidence type="ECO:0000313" key="2">
    <source>
        <dbReference type="Proteomes" id="UP000629963"/>
    </source>
</evidence>
<sequence length="661" mass="72987">MANSYVTVEFIAVPDINNYIGIDESVSGFGLNEIFKTDRTTAGETKIPAQADDNKYSMTISATAAGVSDHGAIHTPIGGTLTSTPLTSLLVEDNLDGTYTYELCSETSVVIYEISSGMSVVWSEGSFDQIGSCGGYAETISANYKTALDLDFNGAGQFTITNVDGVANSGLGTVTITANFPNAVFSLPETFPFAIITITNISDIPDNTVSPLLLEFQVFPDVANAPAKEFSIQTEEAWSIANVLPAWLELSATSGTADATITATPVNYEALAAGNYTTALNVVVGAETFVVTVNLAVFSFVKNPFSPGKLYFTQELEYLNFDTATAGTFVALNIQIKVFAINTYEPIIYTRPYNFPLFKGKGDFHVGSIVHELFEEIQELTDFVPNLKTNYTKPQYRPAEITVSFEEKTFNATVPGLVSGELPMFKMAKGNKPFTTESQLILLTTAQQEVTRITPQSFVGTSFVYFGKPRIIVKQNNKVIDDFEITEADPNKVIFSYFRFVNNLKAGDSLDLIIINGFETRSQRFLVFQNGMESTYFFFENDNQMLEPYEFSGRRRMNPNFKHVTTRKFKDLYAFDSKVKTEVSQSFIINTGQLAKADYLMVMAIVASTKVWCSFDNPEGPYFKVDATTTKLTTQDTSSSEEDFNIEFNILENAHASIYPR</sequence>
<evidence type="ECO:0000313" key="1">
    <source>
        <dbReference type="EMBL" id="MBC5840736.1"/>
    </source>
</evidence>
<reference evidence="1 2" key="1">
    <citation type="submission" date="2020-08" db="EMBL/GenBank/DDBJ databases">
        <title>Description of novel Flavobacterium F-380 isolate.</title>
        <authorList>
            <person name="Saticioglu I.B."/>
            <person name="Duman M."/>
            <person name="Altun S."/>
        </authorList>
    </citation>
    <scope>NUCLEOTIDE SEQUENCE [LARGE SCALE GENOMIC DNA]</scope>
    <source>
        <strain evidence="1 2">F-380</strain>
    </source>
</reference>
<protein>
    <recommendedName>
        <fullName evidence="3">BACON domain-containing protein</fullName>
    </recommendedName>
</protein>
<dbReference type="EMBL" id="JACRUJ010000001">
    <property type="protein sequence ID" value="MBC5840736.1"/>
    <property type="molecule type" value="Genomic_DNA"/>
</dbReference>
<gene>
    <name evidence="1" type="ORF">H8R23_04905</name>
</gene>
<dbReference type="Proteomes" id="UP000629963">
    <property type="component" value="Unassembled WGS sequence"/>
</dbReference>
<organism evidence="1 2">
    <name type="scientific">Flavobacterium kayseriense</name>
    <dbReference type="NCBI Taxonomy" id="2764714"/>
    <lineage>
        <taxon>Bacteria</taxon>
        <taxon>Pseudomonadati</taxon>
        <taxon>Bacteroidota</taxon>
        <taxon>Flavobacteriia</taxon>
        <taxon>Flavobacteriales</taxon>
        <taxon>Flavobacteriaceae</taxon>
        <taxon>Flavobacterium</taxon>
    </lineage>
</organism>